<reference evidence="2 3" key="1">
    <citation type="submission" date="2021-07" db="EMBL/GenBank/DDBJ databases">
        <title>Hymenobacter profundi sp. nov., isolated from deep-sea water.</title>
        <authorList>
            <person name="Kim M.K."/>
        </authorList>
    </citation>
    <scope>NUCLEOTIDE SEQUENCE [LARGE SCALE GENOMIC DNA]</scope>
    <source>
        <strain evidence="2 3">M2</strain>
    </source>
</reference>
<evidence type="ECO:0000259" key="1">
    <source>
        <dbReference type="Pfam" id="PF00534"/>
    </source>
</evidence>
<dbReference type="PANTHER" id="PTHR12526:SF638">
    <property type="entry name" value="SPORE COAT PROTEIN SA"/>
    <property type="match status" value="1"/>
</dbReference>
<dbReference type="GO" id="GO:0016757">
    <property type="term" value="F:glycosyltransferase activity"/>
    <property type="evidence" value="ECO:0007669"/>
    <property type="project" value="UniProtKB-KW"/>
</dbReference>
<keyword evidence="2" id="KW-0328">Glycosyltransferase</keyword>
<dbReference type="RefSeq" id="WP_219156869.1">
    <property type="nucleotide sequence ID" value="NZ_JAHWGL010000007.1"/>
</dbReference>
<dbReference type="Proteomes" id="UP000826188">
    <property type="component" value="Unassembled WGS sequence"/>
</dbReference>
<organism evidence="2 3">
    <name type="scientific">Hymenobacter profundi</name>
    <dbReference type="NCBI Taxonomy" id="1982110"/>
    <lineage>
        <taxon>Bacteria</taxon>
        <taxon>Pseudomonadati</taxon>
        <taxon>Bacteroidota</taxon>
        <taxon>Cytophagia</taxon>
        <taxon>Cytophagales</taxon>
        <taxon>Hymenobacteraceae</taxon>
        <taxon>Hymenobacter</taxon>
    </lineage>
</organism>
<dbReference type="InterPro" id="IPR001296">
    <property type="entry name" value="Glyco_trans_1"/>
</dbReference>
<dbReference type="EMBL" id="JAHWGL010000007">
    <property type="protein sequence ID" value="MBW3127591.1"/>
    <property type="molecule type" value="Genomic_DNA"/>
</dbReference>
<name>A0ABS6WVD9_9BACT</name>
<comment type="caution">
    <text evidence="2">The sequence shown here is derived from an EMBL/GenBank/DDBJ whole genome shotgun (WGS) entry which is preliminary data.</text>
</comment>
<accession>A0ABS6WVD9</accession>
<dbReference type="Pfam" id="PF00534">
    <property type="entry name" value="Glycos_transf_1"/>
    <property type="match status" value="1"/>
</dbReference>
<gene>
    <name evidence="2" type="ORF">KYK14_03445</name>
</gene>
<sequence>MIDLFYISTNSMWSGSEELWSRSAKTFIDAGYSVCVATVYDHEKLDELKVKRLNFLNRFVPKPFLKRGIERFLPIKFETKDSLKDLLLEAKPQLVIISQGNIYESIDVINLCKYLNFPYITLTQLVSDLFIWVGKNEHVFTFREVYRNAKKNFFVSHSNLKLNNFILGCDLLNAEVVYNPCKLLNDELPAFSKISGFYTIGLVGRIECWHKGYDLLVQVLSEDKWKKRPIQFNMYGDGPHTEFIKTYISKWELKNLVLKGHSNHIGEVWSENQILLMPSRFEGQALALIEAMWCQRAAIVTDVGGASELIEEGVSGFIADAPTIASIDAALERAWEKRDEWQQMGIKAAASLREKHPADAVEYFNQQLLKLL</sequence>
<proteinExistence type="predicted"/>
<feature type="domain" description="Glycosyl transferase family 1" evidence="1">
    <location>
        <begin position="196"/>
        <end position="348"/>
    </location>
</feature>
<keyword evidence="3" id="KW-1185">Reference proteome</keyword>
<protein>
    <submittedName>
        <fullName evidence="2">Glycosyltransferase</fullName>
        <ecNumber evidence="2">2.4.-.-</ecNumber>
    </submittedName>
</protein>
<dbReference type="PANTHER" id="PTHR12526">
    <property type="entry name" value="GLYCOSYLTRANSFERASE"/>
    <property type="match status" value="1"/>
</dbReference>
<evidence type="ECO:0000313" key="3">
    <source>
        <dbReference type="Proteomes" id="UP000826188"/>
    </source>
</evidence>
<keyword evidence="2" id="KW-0808">Transferase</keyword>
<dbReference type="EC" id="2.4.-.-" evidence="2"/>
<evidence type="ECO:0000313" key="2">
    <source>
        <dbReference type="EMBL" id="MBW3127591.1"/>
    </source>
</evidence>